<dbReference type="Pfam" id="PF16916">
    <property type="entry name" value="ZT_dimer"/>
    <property type="match status" value="1"/>
</dbReference>
<dbReference type="GO" id="GO:0006882">
    <property type="term" value="P:intracellular zinc ion homeostasis"/>
    <property type="evidence" value="ECO:0007669"/>
    <property type="project" value="TreeGrafter"/>
</dbReference>
<dbReference type="Pfam" id="PF01545">
    <property type="entry name" value="Cation_efflux"/>
    <property type="match status" value="1"/>
</dbReference>
<dbReference type="Gene3D" id="3.30.70.1350">
    <property type="entry name" value="Cation efflux protein, cytoplasmic domain"/>
    <property type="match status" value="1"/>
</dbReference>
<feature type="transmembrane region" description="Helical" evidence="15">
    <location>
        <begin position="157"/>
        <end position="178"/>
    </location>
</feature>
<dbReference type="FunFam" id="3.30.70.1350:FF:000002">
    <property type="entry name" value="Ferrous-iron efflux pump FieF"/>
    <property type="match status" value="1"/>
</dbReference>
<dbReference type="STRING" id="391936.S7S_11950"/>
<dbReference type="Proteomes" id="UP000006764">
    <property type="component" value="Chromosome"/>
</dbReference>
<dbReference type="GO" id="GO:0005886">
    <property type="term" value="C:plasma membrane"/>
    <property type="evidence" value="ECO:0007669"/>
    <property type="project" value="UniProtKB-SubCell"/>
</dbReference>
<evidence type="ECO:0000256" key="10">
    <source>
        <dbReference type="ARBA" id="ARBA00035584"/>
    </source>
</evidence>
<evidence type="ECO:0000256" key="3">
    <source>
        <dbReference type="ARBA" id="ARBA00022448"/>
    </source>
</evidence>
<evidence type="ECO:0000256" key="8">
    <source>
        <dbReference type="ARBA" id="ARBA00022989"/>
    </source>
</evidence>
<dbReference type="GO" id="GO:0015086">
    <property type="term" value="F:cadmium ion transmembrane transporter activity"/>
    <property type="evidence" value="ECO:0007669"/>
    <property type="project" value="TreeGrafter"/>
</dbReference>
<keyword evidence="9 15" id="KW-0472">Membrane</keyword>
<dbReference type="InterPro" id="IPR050291">
    <property type="entry name" value="CDF_Transporter"/>
</dbReference>
<evidence type="ECO:0000259" key="16">
    <source>
        <dbReference type="Pfam" id="PF01545"/>
    </source>
</evidence>
<dbReference type="NCBIfam" id="TIGR01297">
    <property type="entry name" value="CDF"/>
    <property type="match status" value="1"/>
</dbReference>
<organism evidence="18 19">
    <name type="scientific">Isoalcanivorax pacificus W11-5</name>
    <dbReference type="NCBI Taxonomy" id="391936"/>
    <lineage>
        <taxon>Bacteria</taxon>
        <taxon>Pseudomonadati</taxon>
        <taxon>Pseudomonadota</taxon>
        <taxon>Gammaproteobacteria</taxon>
        <taxon>Oceanospirillales</taxon>
        <taxon>Alcanivoracaceae</taxon>
        <taxon>Isoalcanivorax</taxon>
    </lineage>
</organism>
<feature type="domain" description="Cation efflux protein transmembrane" evidence="16">
    <location>
        <begin position="17"/>
        <end position="209"/>
    </location>
</feature>
<evidence type="ECO:0000313" key="18">
    <source>
        <dbReference type="EMBL" id="AJD48802.1"/>
    </source>
</evidence>
<evidence type="ECO:0000256" key="13">
    <source>
        <dbReference type="ARBA" id="ARBA00062926"/>
    </source>
</evidence>
<comment type="similarity">
    <text evidence="2">Belongs to the cation diffusion facilitator (CDF) transporter (TC 2.A.4) family. FieF subfamily.</text>
</comment>
<dbReference type="EMBL" id="CP004387">
    <property type="protein sequence ID" value="AJD48802.1"/>
    <property type="molecule type" value="Genomic_DNA"/>
</dbReference>
<reference evidence="18 19" key="1">
    <citation type="journal article" date="2012" name="J. Bacteriol.">
        <title>Genome sequence of an alkane-degrading bacterium, Alcanivorax pacificus type strain W11-5, isolated from deep sea sediment.</title>
        <authorList>
            <person name="Lai Q."/>
            <person name="Shao Z."/>
        </authorList>
    </citation>
    <scope>NUCLEOTIDE SEQUENCE [LARGE SCALE GENOMIC DNA]</scope>
    <source>
        <strain evidence="18 19">W11-5</strain>
    </source>
</reference>
<comment type="catalytic activity">
    <reaction evidence="10">
        <text>Fe(2+)(in) + H(+)(out) = Fe(2+)(out) + H(+)(in)</text>
        <dbReference type="Rhea" id="RHEA:29439"/>
        <dbReference type="ChEBI" id="CHEBI:15378"/>
        <dbReference type="ChEBI" id="CHEBI:29033"/>
    </reaction>
</comment>
<evidence type="ECO:0000256" key="9">
    <source>
        <dbReference type="ARBA" id="ARBA00023136"/>
    </source>
</evidence>
<feature type="transmembrane region" description="Helical" evidence="15">
    <location>
        <begin position="83"/>
        <end position="102"/>
    </location>
</feature>
<evidence type="ECO:0000256" key="1">
    <source>
        <dbReference type="ARBA" id="ARBA00004651"/>
    </source>
</evidence>
<dbReference type="PANTHER" id="PTHR43840">
    <property type="entry name" value="MITOCHONDRIAL METAL TRANSPORTER 1-RELATED"/>
    <property type="match status" value="1"/>
</dbReference>
<keyword evidence="5" id="KW-0408">Iron</keyword>
<dbReference type="InterPro" id="IPR027470">
    <property type="entry name" value="Cation_efflux_CTD"/>
</dbReference>
<name>A0A0B4XRC5_9GAMM</name>
<dbReference type="PANTHER" id="PTHR43840:SF41">
    <property type="entry name" value="CATION-EFFLUX PUMP FIEF"/>
    <property type="match status" value="1"/>
</dbReference>
<protein>
    <recommendedName>
        <fullName evidence="14">Cation-efflux pump FieF</fullName>
    </recommendedName>
</protein>
<dbReference type="InterPro" id="IPR002524">
    <property type="entry name" value="Cation_efflux"/>
</dbReference>
<dbReference type="AlphaFoldDB" id="A0A0B4XRC5"/>
<proteinExistence type="inferred from homology"/>
<dbReference type="RefSeq" id="WP_008736814.1">
    <property type="nucleotide sequence ID" value="NZ_CP004387.1"/>
</dbReference>
<evidence type="ECO:0000256" key="4">
    <source>
        <dbReference type="ARBA" id="ARBA00022475"/>
    </source>
</evidence>
<evidence type="ECO:0000256" key="14">
    <source>
        <dbReference type="ARBA" id="ARBA00072262"/>
    </source>
</evidence>
<dbReference type="InterPro" id="IPR027469">
    <property type="entry name" value="Cation_efflux_TMD_sf"/>
</dbReference>
<dbReference type="HOGENOM" id="CLU_013430_3_0_6"/>
<keyword evidence="3" id="KW-0813">Transport</keyword>
<dbReference type="InterPro" id="IPR036837">
    <property type="entry name" value="Cation_efflux_CTD_sf"/>
</dbReference>
<evidence type="ECO:0000256" key="11">
    <source>
        <dbReference type="ARBA" id="ARBA00047695"/>
    </source>
</evidence>
<evidence type="ECO:0000256" key="6">
    <source>
        <dbReference type="ARBA" id="ARBA00022692"/>
    </source>
</evidence>
<keyword evidence="8 15" id="KW-1133">Transmembrane helix</keyword>
<keyword evidence="6 15" id="KW-0812">Transmembrane</keyword>
<feature type="domain" description="Cation efflux protein cytoplasmic" evidence="17">
    <location>
        <begin position="213"/>
        <end position="289"/>
    </location>
</feature>
<dbReference type="GO" id="GO:0015341">
    <property type="term" value="F:zinc efflux antiporter activity"/>
    <property type="evidence" value="ECO:0007669"/>
    <property type="project" value="TreeGrafter"/>
</dbReference>
<keyword evidence="7" id="KW-0406">Ion transport</keyword>
<keyword evidence="4" id="KW-1003">Cell membrane</keyword>
<dbReference type="FunFam" id="1.20.1510.10:FF:000001">
    <property type="entry name" value="Ferrous-iron efflux pump FieF"/>
    <property type="match status" value="1"/>
</dbReference>
<sequence>MAVTPEDASRLLRRATLASVCVALTLITAKALVWWLSGSVALLASLMDSLMDGAASLVTLLAVRYSLQPADAEHRFGHGKAEALAGLGQSAFISLSAVLLVVEGTRKLLNPQPVEATGLAIGVMLLSIALTIALVSYQRHVVRRTGSTAVAGDALHYASDLAMNVAIIVAIIVAGFGYLRVDALVALVIGLYIFVSAMRIGFAAVQLLLDRELDDAQRTQISALVASHPGVLGFHDLRTRQSGRTQFIQVHVELDKDLSLEAAHAIIADIGRTLCEAMPTAEVIIHPDPVPVSKVVPVGGGRTSDV</sequence>
<comment type="subcellular location">
    <subcellularLocation>
        <location evidence="1">Cell membrane</location>
        <topology evidence="1">Multi-pass membrane protein</topology>
    </subcellularLocation>
</comment>
<dbReference type="GO" id="GO:0015093">
    <property type="term" value="F:ferrous iron transmembrane transporter activity"/>
    <property type="evidence" value="ECO:0007669"/>
    <property type="project" value="TreeGrafter"/>
</dbReference>
<dbReference type="SUPFAM" id="SSF160240">
    <property type="entry name" value="Cation efflux protein cytoplasmic domain-like"/>
    <property type="match status" value="1"/>
</dbReference>
<evidence type="ECO:0000256" key="15">
    <source>
        <dbReference type="SAM" id="Phobius"/>
    </source>
</evidence>
<dbReference type="KEGG" id="apac:S7S_11950"/>
<keyword evidence="7" id="KW-0862">Zinc</keyword>
<evidence type="ECO:0000256" key="7">
    <source>
        <dbReference type="ARBA" id="ARBA00022906"/>
    </source>
</evidence>
<dbReference type="InterPro" id="IPR058533">
    <property type="entry name" value="Cation_efflux_TM"/>
</dbReference>
<comment type="catalytic activity">
    <reaction evidence="12">
        <text>Cd(2+)(in) + H(+)(out) = Cd(2+)(out) + H(+)(in)</text>
        <dbReference type="Rhea" id="RHEA:28739"/>
        <dbReference type="ChEBI" id="CHEBI:15378"/>
        <dbReference type="ChEBI" id="CHEBI:48775"/>
    </reaction>
</comment>
<gene>
    <name evidence="18" type="ORF">S7S_11950</name>
</gene>
<keyword evidence="7" id="KW-0864">Zinc transport</keyword>
<dbReference type="SUPFAM" id="SSF161111">
    <property type="entry name" value="Cation efflux protein transmembrane domain-like"/>
    <property type="match status" value="1"/>
</dbReference>
<evidence type="ECO:0000259" key="17">
    <source>
        <dbReference type="Pfam" id="PF16916"/>
    </source>
</evidence>
<keyword evidence="19" id="KW-1185">Reference proteome</keyword>
<evidence type="ECO:0000256" key="2">
    <source>
        <dbReference type="ARBA" id="ARBA00010212"/>
    </source>
</evidence>
<evidence type="ECO:0000313" key="19">
    <source>
        <dbReference type="Proteomes" id="UP000006764"/>
    </source>
</evidence>
<keyword evidence="5" id="KW-0410">Iron transport</keyword>
<dbReference type="Gene3D" id="1.20.1510.10">
    <property type="entry name" value="Cation efflux protein transmembrane domain"/>
    <property type="match status" value="1"/>
</dbReference>
<evidence type="ECO:0000256" key="12">
    <source>
        <dbReference type="ARBA" id="ARBA00050984"/>
    </source>
</evidence>
<dbReference type="OrthoDB" id="9806522at2"/>
<feature type="transmembrane region" description="Helical" evidence="15">
    <location>
        <begin position="15"/>
        <end position="36"/>
    </location>
</feature>
<comment type="subunit">
    <text evidence="13">Homodimer. The subunits are held together in a parallel orientation through zinc binding at the interface of the cytoplasmic domains.</text>
</comment>
<feature type="transmembrane region" description="Helical" evidence="15">
    <location>
        <begin position="184"/>
        <end position="209"/>
    </location>
</feature>
<evidence type="ECO:0000256" key="5">
    <source>
        <dbReference type="ARBA" id="ARBA00022496"/>
    </source>
</evidence>
<comment type="catalytic activity">
    <reaction evidence="11">
        <text>Zn(2+)(in) + H(+)(out) = Zn(2+)(out) + H(+)(in)</text>
        <dbReference type="Rhea" id="RHEA:28839"/>
        <dbReference type="ChEBI" id="CHEBI:15378"/>
        <dbReference type="ChEBI" id="CHEBI:29105"/>
    </reaction>
</comment>
<accession>A0A0B4XRC5</accession>
<feature type="transmembrane region" description="Helical" evidence="15">
    <location>
        <begin position="114"/>
        <end position="137"/>
    </location>
</feature>